<reference evidence="4" key="1">
    <citation type="journal article" date="2019" name="Int. J. Syst. Evol. Microbiol.">
        <title>The Global Catalogue of Microorganisms (GCM) 10K type strain sequencing project: providing services to taxonomists for standard genome sequencing and annotation.</title>
        <authorList>
            <consortium name="The Broad Institute Genomics Platform"/>
            <consortium name="The Broad Institute Genome Sequencing Center for Infectious Disease"/>
            <person name="Wu L."/>
            <person name="Ma J."/>
        </authorList>
    </citation>
    <scope>NUCLEOTIDE SEQUENCE [LARGE SCALE GENOMIC DNA]</scope>
    <source>
        <strain evidence="4">SYNS20</strain>
    </source>
</reference>
<gene>
    <name evidence="3" type="ORF">ACFQVC_05190</name>
</gene>
<evidence type="ECO:0000256" key="1">
    <source>
        <dbReference type="SAM" id="MobiDB-lite"/>
    </source>
</evidence>
<dbReference type="Gene3D" id="3.30.110.170">
    <property type="entry name" value="Protein of unknown function (DUF541), domain 1"/>
    <property type="match status" value="1"/>
</dbReference>
<dbReference type="RefSeq" id="WP_381826865.1">
    <property type="nucleotide sequence ID" value="NZ_JBHTCF010000001.1"/>
</dbReference>
<dbReference type="InterPro" id="IPR052022">
    <property type="entry name" value="26kDa_periplasmic_antigen"/>
</dbReference>
<dbReference type="EMBL" id="JBHTCF010000001">
    <property type="protein sequence ID" value="MFC7303612.1"/>
    <property type="molecule type" value="Genomic_DNA"/>
</dbReference>
<dbReference type="Pfam" id="PF04402">
    <property type="entry name" value="SIMPL"/>
    <property type="match status" value="1"/>
</dbReference>
<dbReference type="InterPro" id="IPR007497">
    <property type="entry name" value="SIMPL/DUF541"/>
</dbReference>
<dbReference type="Gene3D" id="3.30.70.2970">
    <property type="entry name" value="Protein of unknown function (DUF541), domain 2"/>
    <property type="match status" value="1"/>
</dbReference>
<feature type="compositionally biased region" description="Basic and acidic residues" evidence="1">
    <location>
        <begin position="203"/>
        <end position="213"/>
    </location>
</feature>
<evidence type="ECO:0000313" key="3">
    <source>
        <dbReference type="EMBL" id="MFC7303612.1"/>
    </source>
</evidence>
<comment type="caution">
    <text evidence="3">The sequence shown here is derived from an EMBL/GenBank/DDBJ whole genome shotgun (WGS) entry which is preliminary data.</text>
</comment>
<organism evidence="3 4">
    <name type="scientific">Streptomyces monticola</name>
    <dbReference type="NCBI Taxonomy" id="2666263"/>
    <lineage>
        <taxon>Bacteria</taxon>
        <taxon>Bacillati</taxon>
        <taxon>Actinomycetota</taxon>
        <taxon>Actinomycetes</taxon>
        <taxon>Kitasatosporales</taxon>
        <taxon>Streptomycetaceae</taxon>
        <taxon>Streptomyces</taxon>
    </lineage>
</organism>
<evidence type="ECO:0000256" key="2">
    <source>
        <dbReference type="SAM" id="SignalP"/>
    </source>
</evidence>
<accession>A0ABW2JCS1</accession>
<feature type="region of interest" description="Disordered" evidence="1">
    <location>
        <begin position="203"/>
        <end position="236"/>
    </location>
</feature>
<sequence>MPEQAVPLTTTGAPAVARALRPLAVAVLAGGLLTAAAVPAVAAPAAGTVSAGASAPAPAVAPEPATVTVTGEGSASAAPDMAVITAGVEVRRPSPQEALTAQNAAADRLLAAVRKQGVADRDVRTENLSLSAVTEQPPNATAKVTEYQAGQVFSIRVRDIKKTGPVIQKLMDAAGDAGRIHSVAFDVAKPGKLRAEARRAAHEDARDKAEQHARLSGRKLGRLLSLNEGDSGRPRPVAMPAVAFDKEGVPVAPGEVEDNITVTAEFEMK</sequence>
<dbReference type="PANTHER" id="PTHR34387">
    <property type="entry name" value="SLR1258 PROTEIN"/>
    <property type="match status" value="1"/>
</dbReference>
<evidence type="ECO:0000313" key="4">
    <source>
        <dbReference type="Proteomes" id="UP001596523"/>
    </source>
</evidence>
<proteinExistence type="predicted"/>
<dbReference type="PANTHER" id="PTHR34387:SF1">
    <property type="entry name" value="PERIPLASMIC IMMUNOGENIC PROTEIN"/>
    <property type="match status" value="1"/>
</dbReference>
<name>A0ABW2JCS1_9ACTN</name>
<protein>
    <submittedName>
        <fullName evidence="3">SIMPL domain-containing protein</fullName>
    </submittedName>
</protein>
<feature type="chain" id="PRO_5047383015" evidence="2">
    <location>
        <begin position="43"/>
        <end position="269"/>
    </location>
</feature>
<feature type="signal peptide" evidence="2">
    <location>
        <begin position="1"/>
        <end position="42"/>
    </location>
</feature>
<keyword evidence="4" id="KW-1185">Reference proteome</keyword>
<keyword evidence="2" id="KW-0732">Signal</keyword>
<dbReference type="Proteomes" id="UP001596523">
    <property type="component" value="Unassembled WGS sequence"/>
</dbReference>